<proteinExistence type="predicted"/>
<accession>A0ABZ0Z5E8</accession>
<name>A0ABZ0Z5E8_9CAUD</name>
<dbReference type="Proteomes" id="UP001346559">
    <property type="component" value="Segment"/>
</dbReference>
<organism evidence="1 2">
    <name type="scientific">phage Lak_Megaphage_RVC_AP1_GC26</name>
    <dbReference type="NCBI Taxonomy" id="3109224"/>
    <lineage>
        <taxon>Viruses</taxon>
        <taxon>Duplodnaviria</taxon>
        <taxon>Heunggongvirae</taxon>
        <taxon>Uroviricota</taxon>
        <taxon>Caudoviricetes</taxon>
        <taxon>Caudoviricetes code 15 clade</taxon>
    </lineage>
</organism>
<sequence>MNKNIKKLLESLFDDDFNDIYVDDSATQEVSQMFQDNAKITSLAQCDNIDEVNEYFINKYDLVNNVLNTITDIMYAVQKRELPFTIDCDQFNNEQRNISVQRANSCYFKCVIGGSFTFEIYLIPYEAVYRNKSREFRAWCVKFPDVNDEIVLRIDQNSSYTAPVNKFIESYNKTYFDINEYQKQIVEVLMESVEQVFNTQRITDELTCTGKVYKVVQKDIDRMNKCIDTRNFSGFDKITKADKMVARLAALFICAKNRNIKDLQLQFNDDILLTIILGRKIYTRSYTHQYGRYGRYGSYRINMSSKEDFINILRKLQKFPTIHLKDVIATYNAYKDQF</sequence>
<evidence type="ECO:0000313" key="2">
    <source>
        <dbReference type="Proteomes" id="UP001346559"/>
    </source>
</evidence>
<evidence type="ECO:0000313" key="1">
    <source>
        <dbReference type="EMBL" id="WQJ54413.1"/>
    </source>
</evidence>
<keyword evidence="2" id="KW-1185">Reference proteome</keyword>
<dbReference type="EMBL" id="OR769218">
    <property type="protein sequence ID" value="WQJ54413.1"/>
    <property type="molecule type" value="Genomic_DNA"/>
</dbReference>
<protein>
    <submittedName>
        <fullName evidence="1">Uncharacterized protein</fullName>
    </submittedName>
</protein>
<reference evidence="1 2" key="1">
    <citation type="submission" date="2023-11" db="EMBL/GenBank/DDBJ databases">
        <authorList>
            <person name="Cook R."/>
            <person name="Crisci M."/>
            <person name="Pye H."/>
            <person name="Adriaenssens E."/>
            <person name="Santini J."/>
        </authorList>
    </citation>
    <scope>NUCLEOTIDE SEQUENCE [LARGE SCALE GENOMIC DNA]</scope>
    <source>
        <strain evidence="1">Lak_Megaphage_RVC_AP1_GC26</strain>
    </source>
</reference>